<dbReference type="AlphaFoldDB" id="L0B0Y1"/>
<dbReference type="EMBL" id="CP001670">
    <property type="protein sequence ID" value="AFZ80794.1"/>
    <property type="molecule type" value="Genomic_DNA"/>
</dbReference>
<reference evidence="2 3" key="1">
    <citation type="journal article" date="2012" name="BMC Genomics">
        <title>Comparative genomic analysis and phylogenetic position of Theileria equi.</title>
        <authorList>
            <person name="Kappmeyer L.S."/>
            <person name="Thiagarajan M."/>
            <person name="Herndon D.R."/>
            <person name="Ramsay J.D."/>
            <person name="Caler E."/>
            <person name="Djikeng A."/>
            <person name="Gillespie J.J."/>
            <person name="Lau A.O."/>
            <person name="Roalson E.H."/>
            <person name="Silva J.C."/>
            <person name="Silva M.G."/>
            <person name="Suarez C.E."/>
            <person name="Ueti M.W."/>
            <person name="Nene V.M."/>
            <person name="Mealey R.H."/>
            <person name="Knowles D.P."/>
            <person name="Brayton K.A."/>
        </authorList>
    </citation>
    <scope>NUCLEOTIDE SEQUENCE [LARGE SCALE GENOMIC DNA]</scope>
    <source>
        <strain evidence="2 3">WA</strain>
    </source>
</reference>
<evidence type="ECO:0000256" key="1">
    <source>
        <dbReference type="SAM" id="MobiDB-lite"/>
    </source>
</evidence>
<dbReference type="RefSeq" id="XP_004830460.1">
    <property type="nucleotide sequence ID" value="XM_004830403.1"/>
</dbReference>
<organism evidence="2 3">
    <name type="scientific">Theileria equi strain WA</name>
    <dbReference type="NCBI Taxonomy" id="1537102"/>
    <lineage>
        <taxon>Eukaryota</taxon>
        <taxon>Sar</taxon>
        <taxon>Alveolata</taxon>
        <taxon>Apicomplexa</taxon>
        <taxon>Aconoidasida</taxon>
        <taxon>Piroplasmida</taxon>
        <taxon>Theileriidae</taxon>
        <taxon>Theileria</taxon>
    </lineage>
</organism>
<protein>
    <submittedName>
        <fullName evidence="2">Uncharacterized protein</fullName>
    </submittedName>
</protein>
<dbReference type="KEGG" id="beq:BEWA_002010"/>
<dbReference type="GeneID" id="15805765"/>
<dbReference type="VEuPathDB" id="PiroplasmaDB:BEWA_002010"/>
<feature type="region of interest" description="Disordered" evidence="1">
    <location>
        <begin position="1"/>
        <end position="26"/>
    </location>
</feature>
<gene>
    <name evidence="2" type="ORF">BEWA_002010</name>
</gene>
<name>L0B0Y1_THEEQ</name>
<sequence length="521" mass="61974">MESKQGNNELPLKKQQKHDDNGRIGPKLIVKQTGTTYRASFQTDDKEFNNDILGTKRLYYNLADVRLVLTLDELQCGPEYNQNNYLNKQVATCKTTQCRRGINKRPSKQQRKENENNKIIALKVLIDGTDEPEKIWPACVLHKVQQSLGKVPKFGWQHIHEAYKARFSNDIDLEKLQDLARKGLRNNLHLKLPSDEELMLRADELPENSLKELRRKINIKEDINRKLVLMEQYEIEEAERTYKIYSQRFQETTFQYILDELGSYLLEISNQPRDFSEATRIWQAVQLSYHHVTYKEWEPSNWKENMEFKIAGFKYTKDLIDRDELYDLSKQERGRAIQYMKNRGKILENPQHRLEEKVVLDEKILIYQTRIDRSVERIQFNKDNSNFEKNTRKFFRNLLNQGNSQDHPSPVEMEGHWSPTWDARPTNPEKFERYLYLNPTVVREEKDFISEEEFYEIIKGLPDWKACGVDGVYNFFIKRTRRLYLLFYELTKHACTGPHKPSGLFRKRITLEELLGMFMKA</sequence>
<evidence type="ECO:0000313" key="3">
    <source>
        <dbReference type="Proteomes" id="UP000031512"/>
    </source>
</evidence>
<dbReference type="Proteomes" id="UP000031512">
    <property type="component" value="Chromosome 3"/>
</dbReference>
<evidence type="ECO:0000313" key="2">
    <source>
        <dbReference type="EMBL" id="AFZ80794.1"/>
    </source>
</evidence>
<dbReference type="OrthoDB" id="2191163at2759"/>
<keyword evidence="3" id="KW-1185">Reference proteome</keyword>
<accession>L0B0Y1</accession>
<proteinExistence type="predicted"/>